<dbReference type="RefSeq" id="WP_307395196.1">
    <property type="nucleotide sequence ID" value="NZ_BAAADK010000047.1"/>
</dbReference>
<name>A0ABT9W0G6_9BACI</name>
<sequence>MLKRLFITIFSVFLIFSLSNIISYANNLGTLSYWYANEESADRIGRWLSTPTAWQGPIDNSFTSSVFNGHVTHAKNQWSNAGISRANFFNTDDVSNANFIIRAGTYENLRRYRPDLDDTAAGETFIAGNVEGNWTYSNSTKTGVRISRAEAYIYYFSNQNSNYHRNTFIHEIGHGLGWFGHSTNSSDLMGGDSTRTSLTTRDQRHLNQVY</sequence>
<dbReference type="Gene3D" id="3.40.390.10">
    <property type="entry name" value="Collagenase (Catalytic Domain)"/>
    <property type="match status" value="1"/>
</dbReference>
<reference evidence="1 2" key="1">
    <citation type="submission" date="2023-07" db="EMBL/GenBank/DDBJ databases">
        <title>Genomic Encyclopedia of Type Strains, Phase IV (KMG-IV): sequencing the most valuable type-strain genomes for metagenomic binning, comparative biology and taxonomic classification.</title>
        <authorList>
            <person name="Goeker M."/>
        </authorList>
    </citation>
    <scope>NUCLEOTIDE SEQUENCE [LARGE SCALE GENOMIC DNA]</scope>
    <source>
        <strain evidence="1 2">DSM 12751</strain>
    </source>
</reference>
<keyword evidence="2" id="KW-1185">Reference proteome</keyword>
<dbReference type="GO" id="GO:0008233">
    <property type="term" value="F:peptidase activity"/>
    <property type="evidence" value="ECO:0007669"/>
    <property type="project" value="UniProtKB-KW"/>
</dbReference>
<accession>A0ABT9W0G6</accession>
<gene>
    <name evidence="1" type="ORF">J2S11_002663</name>
</gene>
<protein>
    <submittedName>
        <fullName evidence="1">Zn-dependent protease</fullName>
    </submittedName>
</protein>
<dbReference type="GO" id="GO:0006508">
    <property type="term" value="P:proteolysis"/>
    <property type="evidence" value="ECO:0007669"/>
    <property type="project" value="UniProtKB-KW"/>
</dbReference>
<dbReference type="Proteomes" id="UP001235840">
    <property type="component" value="Unassembled WGS sequence"/>
</dbReference>
<evidence type="ECO:0000313" key="2">
    <source>
        <dbReference type="Proteomes" id="UP001235840"/>
    </source>
</evidence>
<keyword evidence="1" id="KW-0645">Protease</keyword>
<dbReference type="InterPro" id="IPR024079">
    <property type="entry name" value="MetalloPept_cat_dom_sf"/>
</dbReference>
<proteinExistence type="predicted"/>
<dbReference type="EMBL" id="JAUSTY010000010">
    <property type="protein sequence ID" value="MDQ0166747.1"/>
    <property type="molecule type" value="Genomic_DNA"/>
</dbReference>
<dbReference type="SUPFAM" id="SSF55486">
    <property type="entry name" value="Metalloproteases ('zincins'), catalytic domain"/>
    <property type="match status" value="1"/>
</dbReference>
<organism evidence="1 2">
    <name type="scientific">Caldalkalibacillus horti</name>
    <dbReference type="NCBI Taxonomy" id="77523"/>
    <lineage>
        <taxon>Bacteria</taxon>
        <taxon>Bacillati</taxon>
        <taxon>Bacillota</taxon>
        <taxon>Bacilli</taxon>
        <taxon>Bacillales</taxon>
        <taxon>Bacillaceae</taxon>
        <taxon>Caldalkalibacillus</taxon>
    </lineage>
</organism>
<evidence type="ECO:0000313" key="1">
    <source>
        <dbReference type="EMBL" id="MDQ0166747.1"/>
    </source>
</evidence>
<comment type="caution">
    <text evidence="1">The sequence shown here is derived from an EMBL/GenBank/DDBJ whole genome shotgun (WGS) entry which is preliminary data.</text>
</comment>
<keyword evidence="1" id="KW-0378">Hydrolase</keyword>